<name>A0AC35UHM7_9BILA</name>
<sequence length="220" mass="24170">MIMPSNASNYSGKTSPGTKILFKDNVEYSDGLLLLSNKNVEVLGGNVDKMIEKWKMEKMINNSVGKIPKTKAPQWKPFLNTVKVVNAPKNDGNKLVNDTNNAKQRQIFTSDSKSSVSKNERKCLVSKNETKPAVSKNDAKLVGSKNNAKSLVSKNNVKLLVSKNEIKPIQNDSKAFISKNGTKALVNKNNNDSDHFAKSNINQNTLNPPKSTTSLSQASY</sequence>
<reference evidence="2" key="1">
    <citation type="submission" date="2016-11" db="UniProtKB">
        <authorList>
            <consortium name="WormBaseParasite"/>
        </authorList>
    </citation>
    <scope>IDENTIFICATION</scope>
    <source>
        <strain evidence="2">KR3021</strain>
    </source>
</reference>
<evidence type="ECO:0000313" key="1">
    <source>
        <dbReference type="Proteomes" id="UP000095286"/>
    </source>
</evidence>
<dbReference type="WBParaSite" id="RSKR_0001137366.1">
    <property type="protein sequence ID" value="RSKR_0001137366.1"/>
    <property type="gene ID" value="RSKR_0001137366"/>
</dbReference>
<dbReference type="Proteomes" id="UP000095286">
    <property type="component" value="Unplaced"/>
</dbReference>
<evidence type="ECO:0000313" key="2">
    <source>
        <dbReference type="WBParaSite" id="RSKR_0001137366.1"/>
    </source>
</evidence>
<accession>A0AC35UHM7</accession>
<proteinExistence type="predicted"/>
<organism evidence="1 2">
    <name type="scientific">Rhabditophanes sp. KR3021</name>
    <dbReference type="NCBI Taxonomy" id="114890"/>
    <lineage>
        <taxon>Eukaryota</taxon>
        <taxon>Metazoa</taxon>
        <taxon>Ecdysozoa</taxon>
        <taxon>Nematoda</taxon>
        <taxon>Chromadorea</taxon>
        <taxon>Rhabditida</taxon>
        <taxon>Tylenchina</taxon>
        <taxon>Panagrolaimomorpha</taxon>
        <taxon>Strongyloidoidea</taxon>
        <taxon>Alloionematidae</taxon>
        <taxon>Rhabditophanes</taxon>
    </lineage>
</organism>
<protein>
    <submittedName>
        <fullName evidence="2">RMI1_N domain-containing protein</fullName>
    </submittedName>
</protein>